<gene>
    <name evidence="1" type="ORF">P5673_028412</name>
</gene>
<organism evidence="1 2">
    <name type="scientific">Acropora cervicornis</name>
    <name type="common">Staghorn coral</name>
    <dbReference type="NCBI Taxonomy" id="6130"/>
    <lineage>
        <taxon>Eukaryota</taxon>
        <taxon>Metazoa</taxon>
        <taxon>Cnidaria</taxon>
        <taxon>Anthozoa</taxon>
        <taxon>Hexacorallia</taxon>
        <taxon>Scleractinia</taxon>
        <taxon>Astrocoeniina</taxon>
        <taxon>Acroporidae</taxon>
        <taxon>Acropora</taxon>
    </lineage>
</organism>
<keyword evidence="2" id="KW-1185">Reference proteome</keyword>
<name>A0AAD9UUX4_ACRCE</name>
<reference evidence="1" key="1">
    <citation type="journal article" date="2023" name="G3 (Bethesda)">
        <title>Whole genome assembly and annotation of the endangered Caribbean coral Acropora cervicornis.</title>
        <authorList>
            <person name="Selwyn J.D."/>
            <person name="Vollmer S.V."/>
        </authorList>
    </citation>
    <scope>NUCLEOTIDE SEQUENCE</scope>
    <source>
        <strain evidence="1">K2</strain>
    </source>
</reference>
<protein>
    <submittedName>
        <fullName evidence="1">Uncharacterized protein</fullName>
    </submittedName>
</protein>
<sequence>MTTHTDDLRKSFLIKQLQSNLNKTYHRERTQEKFPGAASNFTATLKQHIQQLLNDKPELQDTPIEAKISGDGARMSRTTNFMLLSFDCYRKKKVSCPPKATEQWQ</sequence>
<accession>A0AAD9UUX4</accession>
<dbReference type="EMBL" id="JARQWQ010000105">
    <property type="protein sequence ID" value="KAK2550891.1"/>
    <property type="molecule type" value="Genomic_DNA"/>
</dbReference>
<comment type="caution">
    <text evidence="1">The sequence shown here is derived from an EMBL/GenBank/DDBJ whole genome shotgun (WGS) entry which is preliminary data.</text>
</comment>
<evidence type="ECO:0000313" key="1">
    <source>
        <dbReference type="EMBL" id="KAK2550891.1"/>
    </source>
</evidence>
<proteinExistence type="predicted"/>
<dbReference type="AlphaFoldDB" id="A0AAD9UUX4"/>
<evidence type="ECO:0000313" key="2">
    <source>
        <dbReference type="Proteomes" id="UP001249851"/>
    </source>
</evidence>
<reference evidence="1" key="2">
    <citation type="journal article" date="2023" name="Science">
        <title>Genomic signatures of disease resistance in endangered staghorn corals.</title>
        <authorList>
            <person name="Vollmer S.V."/>
            <person name="Selwyn J.D."/>
            <person name="Despard B.A."/>
            <person name="Roesel C.L."/>
        </authorList>
    </citation>
    <scope>NUCLEOTIDE SEQUENCE</scope>
    <source>
        <strain evidence="1">K2</strain>
    </source>
</reference>
<dbReference type="Proteomes" id="UP001249851">
    <property type="component" value="Unassembled WGS sequence"/>
</dbReference>